<sequence length="159" mass="17507">MEQLDVTPDQQFVVGQARGGPACRDHQLKDSARSDHPIYSLSPTQSNSYTMHLLTSIVVLLAARGISATFDCAQDIINGFCGHQQVEQGGDGNWYLTPLKNTGVKGRYPNCYHPPSDAEVCGDDILASRAAELASTNKGIPEDGEFYRHGQMRKIARRW</sequence>
<reference evidence="1" key="1">
    <citation type="submission" date="2017-12" db="EMBL/GenBank/DDBJ databases">
        <title>Gene loss provides genomic basis for host adaptation in cereal stripe rust fungi.</title>
        <authorList>
            <person name="Xia C."/>
        </authorList>
    </citation>
    <scope>NUCLEOTIDE SEQUENCE [LARGE SCALE GENOMIC DNA]</scope>
    <source>
        <strain evidence="1">93-210</strain>
    </source>
</reference>
<dbReference type="AlphaFoldDB" id="A0A2S4UGS0"/>
<keyword evidence="2" id="KW-1185">Reference proteome</keyword>
<evidence type="ECO:0000313" key="1">
    <source>
        <dbReference type="EMBL" id="POV96482.1"/>
    </source>
</evidence>
<evidence type="ECO:0000313" key="2">
    <source>
        <dbReference type="Proteomes" id="UP000239156"/>
    </source>
</evidence>
<dbReference type="Proteomes" id="UP000239156">
    <property type="component" value="Unassembled WGS sequence"/>
</dbReference>
<accession>A0A2S4UGS0</accession>
<dbReference type="VEuPathDB" id="FungiDB:PSTT_15624"/>
<dbReference type="EMBL" id="PKSL01000295">
    <property type="protein sequence ID" value="POV96482.1"/>
    <property type="molecule type" value="Genomic_DNA"/>
</dbReference>
<proteinExistence type="predicted"/>
<gene>
    <name evidence="1" type="ORF">PSTT_15624</name>
</gene>
<name>A0A2S4UGS0_9BASI</name>
<comment type="caution">
    <text evidence="1">The sequence shown here is derived from an EMBL/GenBank/DDBJ whole genome shotgun (WGS) entry which is preliminary data.</text>
</comment>
<protein>
    <submittedName>
        <fullName evidence="1">Uncharacterized protein</fullName>
    </submittedName>
</protein>
<dbReference type="VEuPathDB" id="FungiDB:PSHT_12275"/>
<organism evidence="1 2">
    <name type="scientific">Puccinia striiformis</name>
    <dbReference type="NCBI Taxonomy" id="27350"/>
    <lineage>
        <taxon>Eukaryota</taxon>
        <taxon>Fungi</taxon>
        <taxon>Dikarya</taxon>
        <taxon>Basidiomycota</taxon>
        <taxon>Pucciniomycotina</taxon>
        <taxon>Pucciniomycetes</taxon>
        <taxon>Pucciniales</taxon>
        <taxon>Pucciniaceae</taxon>
        <taxon>Puccinia</taxon>
    </lineage>
</organism>